<sequence length="724" mass="77791">MTDRVTSPFGSWPSPISAADVARGQLRLGFPSVQGNDVWWQETRPEEGGRTTVMRLRGGRVAEVLPAPWNARTRVHEYGGRSYLAIPSGGDHVIVFAEYEDQRLHRLDPGDAEPRPLTPEPAVPAGLRYADFVSSPDGTEVWCVCEGHTPEGVRRAIVAVPLDGSAADDPAAVRELVAGADFYASPTPSPSGGHLAWVQWSHPRMPWDGTELRAAAIEDGGLVSPRTVKGGLTESALAPMWRDDHSLYVISDWSGWWNIYQVGLFGESPQALYPAEEEFTGPLWQLGGMPYALLGDGRLAVLHGHGDQRLAVYDPETLELTDLATPYSDWRVALSADGSTIVGIAGGPSVPTSVVRVDVATGRVESLSHELREPPDPAYLPAPREVQLEGPFGRPVHAYVYPPANPRFQALDGELPPYVIFVHGGPTGRASSMLNLERPYFTSRGIGVVEVNYGGSTGYGRAYRERLRRQWGVVDVEDAIAAAEALVKNGIADPDRLAIRGGSAGGWTTLAAVTKSSVFKAATSYYGISDLTSFLTETHDFESRYLFGLIGPMPGFERAYEERSPLNRADHTACPVLLLQGLDDPIVLPAQSEKFAAALADKKVPYAYLAFEGESHGFRRAKTTITCLESELAFYGQTLGFEPREVDPIELRVGTPPTTFGRTGPAQPTGPLQTPDQVQNPGPPQNPGAAHGTGHGQGTAPGHQPGAGHESGPGRDAGPIQPPV</sequence>
<dbReference type="RefSeq" id="WP_187240964.1">
    <property type="nucleotide sequence ID" value="NZ_BAAAOK010000011.1"/>
</dbReference>
<reference evidence="3 4" key="1">
    <citation type="submission" date="2020-06" db="EMBL/GenBank/DDBJ databases">
        <title>Actinomadura xiongansis sp. nov., isolated from soil of Baiyangdian.</title>
        <authorList>
            <person name="Zhang X."/>
        </authorList>
    </citation>
    <scope>NUCLEOTIDE SEQUENCE [LARGE SCALE GENOMIC DNA]</scope>
    <source>
        <strain evidence="3 4">HBUM206468</strain>
    </source>
</reference>
<evidence type="ECO:0000313" key="4">
    <source>
        <dbReference type="Proteomes" id="UP000805614"/>
    </source>
</evidence>
<gene>
    <name evidence="3" type="ORF">HKK74_00805</name>
</gene>
<dbReference type="Gene3D" id="3.40.50.1820">
    <property type="entry name" value="alpha/beta hydrolase"/>
    <property type="match status" value="1"/>
</dbReference>
<feature type="compositionally biased region" description="Low complexity" evidence="1">
    <location>
        <begin position="654"/>
        <end position="665"/>
    </location>
</feature>
<dbReference type="InterPro" id="IPR029058">
    <property type="entry name" value="AB_hydrolase_fold"/>
</dbReference>
<evidence type="ECO:0000259" key="2">
    <source>
        <dbReference type="Pfam" id="PF00326"/>
    </source>
</evidence>
<comment type="caution">
    <text evidence="3">The sequence shown here is derived from an EMBL/GenBank/DDBJ whole genome shotgun (WGS) entry which is preliminary data.</text>
</comment>
<dbReference type="InterPro" id="IPR001375">
    <property type="entry name" value="Peptidase_S9_cat"/>
</dbReference>
<dbReference type="Gene3D" id="2.120.10.30">
    <property type="entry name" value="TolB, C-terminal domain"/>
    <property type="match status" value="1"/>
</dbReference>
<feature type="domain" description="Peptidase S9 prolyl oligopeptidase catalytic" evidence="2">
    <location>
        <begin position="437"/>
        <end position="640"/>
    </location>
</feature>
<dbReference type="InterPro" id="IPR011042">
    <property type="entry name" value="6-blade_b-propeller_TolB-like"/>
</dbReference>
<evidence type="ECO:0000313" key="3">
    <source>
        <dbReference type="EMBL" id="MBC6464043.1"/>
    </source>
</evidence>
<keyword evidence="4" id="KW-1185">Reference proteome</keyword>
<proteinExistence type="predicted"/>
<dbReference type="Pfam" id="PF00326">
    <property type="entry name" value="Peptidase_S9"/>
    <property type="match status" value="1"/>
</dbReference>
<dbReference type="SUPFAM" id="SSF82171">
    <property type="entry name" value="DPP6 N-terminal domain-like"/>
    <property type="match status" value="1"/>
</dbReference>
<dbReference type="InterPro" id="IPR050585">
    <property type="entry name" value="Xaa-Pro_dipeptidyl-ppase/CocE"/>
</dbReference>
<dbReference type="PANTHER" id="PTHR43056">
    <property type="entry name" value="PEPTIDASE S9 PROLYL OLIGOPEPTIDASE"/>
    <property type="match status" value="1"/>
</dbReference>
<name>A0ABR7LH84_9ACTN</name>
<evidence type="ECO:0000256" key="1">
    <source>
        <dbReference type="SAM" id="MobiDB-lite"/>
    </source>
</evidence>
<dbReference type="PANTHER" id="PTHR43056:SF5">
    <property type="entry name" value="PEPTIDASE S9 PROLYL OLIGOPEPTIDASE CATALYTIC DOMAIN-CONTAINING PROTEIN"/>
    <property type="match status" value="1"/>
</dbReference>
<dbReference type="EMBL" id="JABVEC010000001">
    <property type="protein sequence ID" value="MBC6464043.1"/>
    <property type="molecule type" value="Genomic_DNA"/>
</dbReference>
<feature type="region of interest" description="Disordered" evidence="1">
    <location>
        <begin position="646"/>
        <end position="724"/>
    </location>
</feature>
<protein>
    <submittedName>
        <fullName evidence="3">Prolyl oligopeptidase family serine peptidase</fullName>
    </submittedName>
</protein>
<organism evidence="3 4">
    <name type="scientific">Actinomadura alba</name>
    <dbReference type="NCBI Taxonomy" id="406431"/>
    <lineage>
        <taxon>Bacteria</taxon>
        <taxon>Bacillati</taxon>
        <taxon>Actinomycetota</taxon>
        <taxon>Actinomycetes</taxon>
        <taxon>Streptosporangiales</taxon>
        <taxon>Thermomonosporaceae</taxon>
        <taxon>Actinomadura</taxon>
    </lineage>
</organism>
<dbReference type="SUPFAM" id="SSF53474">
    <property type="entry name" value="alpha/beta-Hydrolases"/>
    <property type="match status" value="1"/>
</dbReference>
<accession>A0ABR7LH84</accession>
<dbReference type="Proteomes" id="UP000805614">
    <property type="component" value="Unassembled WGS sequence"/>
</dbReference>